<organism evidence="1 2">
    <name type="scientific">Cymbomonas tetramitiformis</name>
    <dbReference type="NCBI Taxonomy" id="36881"/>
    <lineage>
        <taxon>Eukaryota</taxon>
        <taxon>Viridiplantae</taxon>
        <taxon>Chlorophyta</taxon>
        <taxon>Pyramimonadophyceae</taxon>
        <taxon>Pyramimonadales</taxon>
        <taxon>Pyramimonadaceae</taxon>
        <taxon>Cymbomonas</taxon>
    </lineage>
</organism>
<reference evidence="1 2" key="1">
    <citation type="journal article" date="2015" name="Genome Biol. Evol.">
        <title>Comparative Genomics of a Bacterivorous Green Alga Reveals Evolutionary Causalities and Consequences of Phago-Mixotrophic Mode of Nutrition.</title>
        <authorList>
            <person name="Burns J.A."/>
            <person name="Paasch A."/>
            <person name="Narechania A."/>
            <person name="Kim E."/>
        </authorList>
    </citation>
    <scope>NUCLEOTIDE SEQUENCE [LARGE SCALE GENOMIC DNA]</scope>
    <source>
        <strain evidence="1 2">PLY_AMNH</strain>
    </source>
</reference>
<evidence type="ECO:0000313" key="2">
    <source>
        <dbReference type="Proteomes" id="UP001190700"/>
    </source>
</evidence>
<accession>A0AAE0C214</accession>
<proteinExistence type="predicted"/>
<name>A0AAE0C214_9CHLO</name>
<evidence type="ECO:0000313" key="1">
    <source>
        <dbReference type="EMBL" id="KAK3246977.1"/>
    </source>
</evidence>
<sequence length="202" mass="22841">MWQTLLSMLQRAAHFDQVLPENASRKLQARGEIEVRNAQQSDDREVTEFLTEYYKDTPDEKGASIRGEVHLYRYRVTESFLYAGIDLTKTDLLRPILERAESSLTASANLGSYVSTIESLEISLISCWNVHYDLVAFDDPDAEEFENENFPEADYAEGEGHRDGEHTPEEWAAWDAGAYESFEGGGAQEEFDGGACERGVRL</sequence>
<dbReference type="AlphaFoldDB" id="A0AAE0C214"/>
<protein>
    <submittedName>
        <fullName evidence="1">Uncharacterized protein</fullName>
    </submittedName>
</protein>
<gene>
    <name evidence="1" type="ORF">CYMTET_43512</name>
</gene>
<comment type="caution">
    <text evidence="1">The sequence shown here is derived from an EMBL/GenBank/DDBJ whole genome shotgun (WGS) entry which is preliminary data.</text>
</comment>
<dbReference type="Proteomes" id="UP001190700">
    <property type="component" value="Unassembled WGS sequence"/>
</dbReference>
<keyword evidence="2" id="KW-1185">Reference proteome</keyword>
<dbReference type="EMBL" id="LGRX02029334">
    <property type="protein sequence ID" value="KAK3246977.1"/>
    <property type="molecule type" value="Genomic_DNA"/>
</dbReference>